<organism evidence="3 4">
    <name type="scientific">Actinomadura rudentiformis</name>
    <dbReference type="NCBI Taxonomy" id="359158"/>
    <lineage>
        <taxon>Bacteria</taxon>
        <taxon>Bacillati</taxon>
        <taxon>Actinomycetota</taxon>
        <taxon>Actinomycetes</taxon>
        <taxon>Streptosporangiales</taxon>
        <taxon>Thermomonosporaceae</taxon>
        <taxon>Actinomadura</taxon>
    </lineage>
</organism>
<dbReference type="AlphaFoldDB" id="A0A6H9YYU5"/>
<dbReference type="Gene3D" id="3.20.20.80">
    <property type="entry name" value="Glycosidases"/>
    <property type="match status" value="1"/>
</dbReference>
<proteinExistence type="predicted"/>
<comment type="caution">
    <text evidence="3">The sequence shown here is derived from an EMBL/GenBank/DDBJ whole genome shotgun (WGS) entry which is preliminary data.</text>
</comment>
<dbReference type="SUPFAM" id="SSF51445">
    <property type="entry name" value="(Trans)glycosidases"/>
    <property type="match status" value="1"/>
</dbReference>
<sequence length="448" mass="48750">MRHAVVLSGLLGVAGVAALVTGLQPATARPPAVQATALNQAAPARALNQARVAEYRGVRIPVPAGWEVHRLDLDPTRCVRHDRPAIYLGRPGPEPDCPARLIGGAETLHIEPLDGATGASGASGTAQRGRAVEMRVAKLARFTVRKNVDHQVRIDLPEAGASVTGVYGADTDVLQTVIRSIRLTAEWITTPPPSPLRGGTVEGESSVAPLTERAKSGTSRSWGKGRGFDTCTAPSKRAMAAWRRSYSVVNIYIGGASRGCSQPNLTRSWIRAVRRMGYRLIPTYVGKQAPCNRDNFRVHFKAGTAAAEGRRAAAAAVARARALRIPRDMPIYFDMEAYSSGKAKCRRAVLTFLDAWSRALADREYVSGVYSSAASGARDLGRANGITRPVAIWFAHWDNRPNPYATPYLRARWWHPHRRIKQYRGSHRERHGGIALNIDSNIVDGHVY</sequence>
<reference evidence="3 4" key="1">
    <citation type="submission" date="2019-09" db="EMBL/GenBank/DDBJ databases">
        <title>Actinomadura physcomitrii sp. nov., a novel actinomycete isolated from moss [Physcomitrium sphaericum (Ludw) Fuernr].</title>
        <authorList>
            <person name="Zhuang X."/>
            <person name="Liu C."/>
        </authorList>
    </citation>
    <scope>NUCLEOTIDE SEQUENCE [LARGE SCALE GENOMIC DNA]</scope>
    <source>
        <strain evidence="3 4">HMC1</strain>
    </source>
</reference>
<keyword evidence="4" id="KW-1185">Reference proteome</keyword>
<accession>A0A6H9YYU5</accession>
<dbReference type="EMBL" id="WBMT01000013">
    <property type="protein sequence ID" value="KAB2345577.1"/>
    <property type="molecule type" value="Genomic_DNA"/>
</dbReference>
<evidence type="ECO:0000259" key="2">
    <source>
        <dbReference type="Pfam" id="PF08924"/>
    </source>
</evidence>
<dbReference type="Proteomes" id="UP000468735">
    <property type="component" value="Unassembled WGS sequence"/>
</dbReference>
<gene>
    <name evidence="3" type="ORF">F8566_26910</name>
</gene>
<dbReference type="OrthoDB" id="5171321at2"/>
<evidence type="ECO:0000313" key="4">
    <source>
        <dbReference type="Proteomes" id="UP000468735"/>
    </source>
</evidence>
<dbReference type="InterPro" id="IPR015020">
    <property type="entry name" value="Rv2525c-like_Glyco_Hydro-like"/>
</dbReference>
<dbReference type="Pfam" id="PF08924">
    <property type="entry name" value="Rv2525c_GlyHyd-like"/>
    <property type="match status" value="1"/>
</dbReference>
<protein>
    <submittedName>
        <fullName evidence="3">DUF1906 domain-containing protein</fullName>
    </submittedName>
</protein>
<dbReference type="RefSeq" id="WP_151564508.1">
    <property type="nucleotide sequence ID" value="NZ_WBMT01000013.1"/>
</dbReference>
<evidence type="ECO:0000313" key="3">
    <source>
        <dbReference type="EMBL" id="KAB2345577.1"/>
    </source>
</evidence>
<name>A0A6H9YYU5_9ACTN</name>
<feature type="region of interest" description="Disordered" evidence="1">
    <location>
        <begin position="190"/>
        <end position="227"/>
    </location>
</feature>
<evidence type="ECO:0000256" key="1">
    <source>
        <dbReference type="SAM" id="MobiDB-lite"/>
    </source>
</evidence>
<feature type="domain" description="Rv2525c-like glycoside hydrolase-like" evidence="2">
    <location>
        <begin position="242"/>
        <end position="443"/>
    </location>
</feature>
<dbReference type="InterPro" id="IPR017853">
    <property type="entry name" value="GH"/>
</dbReference>